<dbReference type="GO" id="GO:0140824">
    <property type="term" value="F:thioredoxin-dependent peroxiredoxin activity"/>
    <property type="evidence" value="ECO:0007669"/>
    <property type="project" value="UniProtKB-EC"/>
</dbReference>
<reference evidence="13 14" key="1">
    <citation type="submission" date="2023-04" db="EMBL/GenBank/DDBJ databases">
        <title>A novel bacteria isolated from coastal sediment.</title>
        <authorList>
            <person name="Liu X.-J."/>
            <person name="Du Z.-J."/>
        </authorList>
    </citation>
    <scope>NUCLEOTIDE SEQUENCE [LARGE SCALE GENOMIC DNA]</scope>
    <source>
        <strain evidence="13 14">SDUM461003</strain>
    </source>
</reference>
<gene>
    <name evidence="13" type="primary">bcp</name>
    <name evidence="13" type="ORF">QEH52_08995</name>
</gene>
<dbReference type="CDD" id="cd03017">
    <property type="entry name" value="PRX_BCP"/>
    <property type="match status" value="1"/>
</dbReference>
<dbReference type="PROSITE" id="PS51352">
    <property type="entry name" value="THIOREDOXIN_2"/>
    <property type="match status" value="1"/>
</dbReference>
<evidence type="ECO:0000256" key="10">
    <source>
        <dbReference type="ARBA" id="ARBA00042639"/>
    </source>
</evidence>
<keyword evidence="5 13" id="KW-0560">Oxidoreductase</keyword>
<keyword evidence="4" id="KW-0049">Antioxidant</keyword>
<evidence type="ECO:0000256" key="2">
    <source>
        <dbReference type="ARBA" id="ARBA00013017"/>
    </source>
</evidence>
<dbReference type="EC" id="1.11.1.24" evidence="2"/>
<name>A0ABU1ATZ9_9BACT</name>
<dbReference type="EMBL" id="JARXHW010000017">
    <property type="protein sequence ID" value="MDQ8207643.1"/>
    <property type="molecule type" value="Genomic_DNA"/>
</dbReference>
<protein>
    <recommendedName>
        <fullName evidence="2">thioredoxin-dependent peroxiredoxin</fullName>
        <ecNumber evidence="2">1.11.1.24</ecNumber>
    </recommendedName>
    <alternativeName>
        <fullName evidence="8">Thioredoxin peroxidase</fullName>
    </alternativeName>
    <alternativeName>
        <fullName evidence="10">Thioredoxin-dependent peroxiredoxin Bcp</fullName>
    </alternativeName>
</protein>
<keyword evidence="6" id="KW-1015">Disulfide bond</keyword>
<dbReference type="SUPFAM" id="SSF52833">
    <property type="entry name" value="Thioredoxin-like"/>
    <property type="match status" value="1"/>
</dbReference>
<evidence type="ECO:0000256" key="11">
    <source>
        <dbReference type="ARBA" id="ARBA00049091"/>
    </source>
</evidence>
<evidence type="ECO:0000313" key="13">
    <source>
        <dbReference type="EMBL" id="MDQ8207643.1"/>
    </source>
</evidence>
<dbReference type="PANTHER" id="PTHR42801">
    <property type="entry name" value="THIOREDOXIN-DEPENDENT PEROXIDE REDUCTASE"/>
    <property type="match status" value="1"/>
</dbReference>
<evidence type="ECO:0000256" key="8">
    <source>
        <dbReference type="ARBA" id="ARBA00032824"/>
    </source>
</evidence>
<evidence type="ECO:0000256" key="4">
    <source>
        <dbReference type="ARBA" id="ARBA00022862"/>
    </source>
</evidence>
<comment type="catalytic activity">
    <reaction evidence="11">
        <text>a hydroperoxide + [thioredoxin]-dithiol = an alcohol + [thioredoxin]-disulfide + H2O</text>
        <dbReference type="Rhea" id="RHEA:62620"/>
        <dbReference type="Rhea" id="RHEA-COMP:10698"/>
        <dbReference type="Rhea" id="RHEA-COMP:10700"/>
        <dbReference type="ChEBI" id="CHEBI:15377"/>
        <dbReference type="ChEBI" id="CHEBI:29950"/>
        <dbReference type="ChEBI" id="CHEBI:30879"/>
        <dbReference type="ChEBI" id="CHEBI:35924"/>
        <dbReference type="ChEBI" id="CHEBI:50058"/>
        <dbReference type="EC" id="1.11.1.24"/>
    </reaction>
</comment>
<dbReference type="InterPro" id="IPR013766">
    <property type="entry name" value="Thioredoxin_domain"/>
</dbReference>
<dbReference type="Pfam" id="PF00578">
    <property type="entry name" value="AhpC-TSA"/>
    <property type="match status" value="1"/>
</dbReference>
<dbReference type="NCBIfam" id="NF006960">
    <property type="entry name" value="PRK09437.1"/>
    <property type="match status" value="1"/>
</dbReference>
<comment type="similarity">
    <text evidence="9">Belongs to the peroxiredoxin family. BCP/PrxQ subfamily.</text>
</comment>
<dbReference type="InterPro" id="IPR050924">
    <property type="entry name" value="Peroxiredoxin_BCP/PrxQ"/>
</dbReference>
<evidence type="ECO:0000256" key="6">
    <source>
        <dbReference type="ARBA" id="ARBA00023157"/>
    </source>
</evidence>
<evidence type="ECO:0000256" key="5">
    <source>
        <dbReference type="ARBA" id="ARBA00023002"/>
    </source>
</evidence>
<evidence type="ECO:0000313" key="14">
    <source>
        <dbReference type="Proteomes" id="UP001225316"/>
    </source>
</evidence>
<dbReference type="InterPro" id="IPR000866">
    <property type="entry name" value="AhpC/TSA"/>
</dbReference>
<keyword evidence="7" id="KW-0676">Redox-active center</keyword>
<comment type="caution">
    <text evidence="13">The sequence shown here is derived from an EMBL/GenBank/DDBJ whole genome shotgun (WGS) entry which is preliminary data.</text>
</comment>
<dbReference type="Proteomes" id="UP001225316">
    <property type="component" value="Unassembled WGS sequence"/>
</dbReference>
<evidence type="ECO:0000256" key="7">
    <source>
        <dbReference type="ARBA" id="ARBA00023284"/>
    </source>
</evidence>
<evidence type="ECO:0000256" key="3">
    <source>
        <dbReference type="ARBA" id="ARBA00022559"/>
    </source>
</evidence>
<dbReference type="InterPro" id="IPR036249">
    <property type="entry name" value="Thioredoxin-like_sf"/>
</dbReference>
<proteinExistence type="inferred from homology"/>
<keyword evidence="3 13" id="KW-0575">Peroxidase</keyword>
<organism evidence="13 14">
    <name type="scientific">Thalassobacterium maritimum</name>
    <dbReference type="NCBI Taxonomy" id="3041265"/>
    <lineage>
        <taxon>Bacteria</taxon>
        <taxon>Pseudomonadati</taxon>
        <taxon>Verrucomicrobiota</taxon>
        <taxon>Opitutia</taxon>
        <taxon>Puniceicoccales</taxon>
        <taxon>Coraliomargaritaceae</taxon>
        <taxon>Thalassobacterium</taxon>
    </lineage>
</organism>
<evidence type="ECO:0000256" key="1">
    <source>
        <dbReference type="ARBA" id="ARBA00003330"/>
    </source>
</evidence>
<sequence length="169" mass="18846">MGKPTPLEAGKKAPNFQFTEDGQQYTLEGLQQPCLLYFYPKDDTPGCTKEACAIRDAWAEFAEAGLKVIGVSKDDERSHGKFQEKYQLPFPLIPDTELELAQAYGVYGEKKFMGRTYDGIHRMSFLIHTDGTIAKAYHKVKPEAHASEVLADLADLTDLPQKTDTQANS</sequence>
<evidence type="ECO:0000256" key="9">
    <source>
        <dbReference type="ARBA" id="ARBA00038489"/>
    </source>
</evidence>
<keyword evidence="14" id="KW-1185">Reference proteome</keyword>
<evidence type="ECO:0000259" key="12">
    <source>
        <dbReference type="PROSITE" id="PS51352"/>
    </source>
</evidence>
<dbReference type="RefSeq" id="WP_308949851.1">
    <property type="nucleotide sequence ID" value="NZ_JARXHW010000017.1"/>
</dbReference>
<comment type="function">
    <text evidence="1">Thiol-specific peroxidase that catalyzes the reduction of hydrogen peroxide and organic hydroperoxides to water and alcohols, respectively. Plays a role in cell protection against oxidative stress by detoxifying peroxides and as sensor of hydrogen peroxide-mediated signaling events.</text>
</comment>
<dbReference type="PANTHER" id="PTHR42801:SF4">
    <property type="entry name" value="AHPC_TSA FAMILY PROTEIN"/>
    <property type="match status" value="1"/>
</dbReference>
<accession>A0ABU1ATZ9</accession>
<dbReference type="Gene3D" id="3.40.30.10">
    <property type="entry name" value="Glutaredoxin"/>
    <property type="match status" value="1"/>
</dbReference>
<feature type="domain" description="Thioredoxin" evidence="12">
    <location>
        <begin position="7"/>
        <end position="158"/>
    </location>
</feature>